<dbReference type="Pfam" id="PF00867">
    <property type="entry name" value="XPG_I"/>
    <property type="match status" value="1"/>
</dbReference>
<dbReference type="Pfam" id="PF18380">
    <property type="entry name" value="GEN1_C"/>
    <property type="match status" value="1"/>
</dbReference>
<feature type="domain" description="XPG-I" evidence="5">
    <location>
        <begin position="109"/>
        <end position="178"/>
    </location>
</feature>
<dbReference type="CDD" id="cd09870">
    <property type="entry name" value="PIN_YEN1"/>
    <property type="match status" value="1"/>
</dbReference>
<dbReference type="InterPro" id="IPR001044">
    <property type="entry name" value="XPG/Rad2_eukaryotes"/>
</dbReference>
<dbReference type="STRING" id="1076256.A0A2H3BQR0"/>
<dbReference type="InterPro" id="IPR006086">
    <property type="entry name" value="XPG-I_dom"/>
</dbReference>
<dbReference type="GO" id="GO:0006289">
    <property type="term" value="P:nucleotide-excision repair"/>
    <property type="evidence" value="ECO:0007669"/>
    <property type="project" value="InterPro"/>
</dbReference>
<dbReference type="SUPFAM" id="SSF47807">
    <property type="entry name" value="5' to 3' exonuclease, C-terminal subdomain"/>
    <property type="match status" value="1"/>
</dbReference>
<evidence type="ECO:0000259" key="5">
    <source>
        <dbReference type="SMART" id="SM00484"/>
    </source>
</evidence>
<dbReference type="AlphaFoldDB" id="A0A2H3BQR0"/>
<dbReference type="Proteomes" id="UP000218334">
    <property type="component" value="Unassembled WGS sequence"/>
</dbReference>
<proteinExistence type="inferred from homology"/>
<dbReference type="GO" id="GO:0017108">
    <property type="term" value="F:5'-flap endonuclease activity"/>
    <property type="evidence" value="ECO:0007669"/>
    <property type="project" value="TreeGrafter"/>
</dbReference>
<evidence type="ECO:0000313" key="7">
    <source>
        <dbReference type="EMBL" id="PBK73189.1"/>
    </source>
</evidence>
<dbReference type="SUPFAM" id="SSF88723">
    <property type="entry name" value="PIN domain-like"/>
    <property type="match status" value="1"/>
</dbReference>
<evidence type="ECO:0000256" key="4">
    <source>
        <dbReference type="SAM" id="MobiDB-lite"/>
    </source>
</evidence>
<evidence type="ECO:0000256" key="3">
    <source>
        <dbReference type="ARBA" id="ARBA00022801"/>
    </source>
</evidence>
<feature type="non-terminal residue" evidence="7">
    <location>
        <position position="495"/>
    </location>
</feature>
<evidence type="ECO:0000256" key="2">
    <source>
        <dbReference type="ARBA" id="ARBA00022722"/>
    </source>
</evidence>
<comment type="similarity">
    <text evidence="1">Belongs to the XPG/RAD2 endonuclease family. XPG subfamily.</text>
</comment>
<dbReference type="GO" id="GO:0005634">
    <property type="term" value="C:nucleus"/>
    <property type="evidence" value="ECO:0007669"/>
    <property type="project" value="InterPro"/>
</dbReference>
<evidence type="ECO:0000259" key="6">
    <source>
        <dbReference type="SMART" id="SM00485"/>
    </source>
</evidence>
<dbReference type="InterPro" id="IPR041177">
    <property type="entry name" value="GEN1_C"/>
</dbReference>
<keyword evidence="8" id="KW-1185">Reference proteome</keyword>
<dbReference type="EMBL" id="KZ293421">
    <property type="protein sequence ID" value="PBK73189.1"/>
    <property type="molecule type" value="Genomic_DNA"/>
</dbReference>
<keyword evidence="2" id="KW-0540">Nuclease</keyword>
<feature type="region of interest" description="Disordered" evidence="4">
    <location>
        <begin position="367"/>
        <end position="391"/>
    </location>
</feature>
<dbReference type="Pfam" id="PF00752">
    <property type="entry name" value="XPG_N"/>
    <property type="match status" value="1"/>
</dbReference>
<evidence type="ECO:0000313" key="8">
    <source>
        <dbReference type="Proteomes" id="UP000218334"/>
    </source>
</evidence>
<feature type="domain" description="XPG N-terminal" evidence="6">
    <location>
        <begin position="1"/>
        <end position="102"/>
    </location>
</feature>
<dbReference type="PRINTS" id="PR00853">
    <property type="entry name" value="XPGRADSUPER"/>
</dbReference>
<dbReference type="GO" id="GO:0003697">
    <property type="term" value="F:single-stranded DNA binding"/>
    <property type="evidence" value="ECO:0007669"/>
    <property type="project" value="InterPro"/>
</dbReference>
<feature type="region of interest" description="Disordered" evidence="4">
    <location>
        <begin position="425"/>
        <end position="456"/>
    </location>
</feature>
<protein>
    <submittedName>
        <fullName evidence="7">PIN domain-like protein</fullName>
    </submittedName>
</protein>
<dbReference type="InterPro" id="IPR029060">
    <property type="entry name" value="PIN-like_dom_sf"/>
</dbReference>
<dbReference type="InterPro" id="IPR006084">
    <property type="entry name" value="XPG/Rad2"/>
</dbReference>
<reference evidence="8" key="1">
    <citation type="journal article" date="2017" name="Nat. Ecol. Evol.">
        <title>Genome expansion and lineage-specific genetic innovations in the forest pathogenic fungi Armillaria.</title>
        <authorList>
            <person name="Sipos G."/>
            <person name="Prasanna A.N."/>
            <person name="Walter M.C."/>
            <person name="O'Connor E."/>
            <person name="Balint B."/>
            <person name="Krizsan K."/>
            <person name="Kiss B."/>
            <person name="Hess J."/>
            <person name="Varga T."/>
            <person name="Slot J."/>
            <person name="Riley R."/>
            <person name="Boka B."/>
            <person name="Rigling D."/>
            <person name="Barry K."/>
            <person name="Lee J."/>
            <person name="Mihaltcheva S."/>
            <person name="LaButti K."/>
            <person name="Lipzen A."/>
            <person name="Waldron R."/>
            <person name="Moloney N.M."/>
            <person name="Sperisen C."/>
            <person name="Kredics L."/>
            <person name="Vagvoelgyi C."/>
            <person name="Patrignani A."/>
            <person name="Fitzpatrick D."/>
            <person name="Nagy I."/>
            <person name="Doyle S."/>
            <person name="Anderson J.B."/>
            <person name="Grigoriev I.V."/>
            <person name="Gueldener U."/>
            <person name="Muensterkoetter M."/>
            <person name="Nagy L.G."/>
        </authorList>
    </citation>
    <scope>NUCLEOTIDE SEQUENCE [LARGE SCALE GENOMIC DNA]</scope>
    <source>
        <strain evidence="8">28-4</strain>
    </source>
</reference>
<dbReference type="InterPro" id="IPR006085">
    <property type="entry name" value="XPG_DNA_repair_N"/>
</dbReference>
<dbReference type="InterPro" id="IPR037316">
    <property type="entry name" value="Yen1_H3TH"/>
</dbReference>
<dbReference type="PANTHER" id="PTHR11081">
    <property type="entry name" value="FLAP ENDONUCLEASE FAMILY MEMBER"/>
    <property type="match status" value="1"/>
</dbReference>
<dbReference type="SMART" id="SM00485">
    <property type="entry name" value="XPGN"/>
    <property type="match status" value="1"/>
</dbReference>
<gene>
    <name evidence="7" type="ORF">ARMSODRAFT_847991</name>
</gene>
<dbReference type="PRINTS" id="PR00066">
    <property type="entry name" value="XRODRMPGMNTG"/>
</dbReference>
<feature type="compositionally biased region" description="Acidic residues" evidence="4">
    <location>
        <begin position="431"/>
        <end position="443"/>
    </location>
</feature>
<dbReference type="Gene3D" id="3.40.50.1010">
    <property type="entry name" value="5'-nuclease"/>
    <property type="match status" value="1"/>
</dbReference>
<keyword evidence="3" id="KW-0378">Hydrolase</keyword>
<dbReference type="Gene3D" id="1.10.150.20">
    <property type="entry name" value="5' to 3' exonuclease, C-terminal subdomain"/>
    <property type="match status" value="1"/>
</dbReference>
<organism evidence="7 8">
    <name type="scientific">Armillaria solidipes</name>
    <dbReference type="NCBI Taxonomy" id="1076256"/>
    <lineage>
        <taxon>Eukaryota</taxon>
        <taxon>Fungi</taxon>
        <taxon>Dikarya</taxon>
        <taxon>Basidiomycota</taxon>
        <taxon>Agaricomycotina</taxon>
        <taxon>Agaricomycetes</taxon>
        <taxon>Agaricomycetidae</taxon>
        <taxon>Agaricales</taxon>
        <taxon>Marasmiineae</taxon>
        <taxon>Physalacriaceae</taxon>
        <taxon>Armillaria</taxon>
    </lineage>
</organism>
<dbReference type="PANTHER" id="PTHR11081:SF75">
    <property type="entry name" value="ENDONUCLEASE, PUTATIVE (AFU_ORTHOLOGUE AFUA_3G13260)-RELATED"/>
    <property type="match status" value="1"/>
</dbReference>
<dbReference type="CDD" id="cd09906">
    <property type="entry name" value="H3TH_YEN1"/>
    <property type="match status" value="1"/>
</dbReference>
<evidence type="ECO:0000256" key="1">
    <source>
        <dbReference type="ARBA" id="ARBA00005283"/>
    </source>
</evidence>
<name>A0A2H3BQR0_9AGAR</name>
<dbReference type="InterPro" id="IPR036279">
    <property type="entry name" value="5-3_exonuclease_C_sf"/>
</dbReference>
<sequence>MGVSGLWPLLDSSSKTVSLAALSLREFSSQNRGYRLGIDASIWLFHADYGKGGTNPQLRTLFFRCATLLRYPILPLFIFDGPKRPDWKRGKKINKTANKLTTGMKTIIEAFGFEWRTAPVEAEAELAYLNATGFIDGVLTDDVDAFVFGAHTVVRKPLSRNSSNKKWTNVRVCADTDLELSRADLILIALCSGGDYCEAGLPSCGIETAHALARAGLAASLYKTAINLSRSELPTFLATWRTELKEELRTDSHGYIGRKMVALAKSVPASFPNVDILLAYTHPVTSRSEGNPDYYADIAWTSKEPQIPGLAGFCEGHFEWGFKELIIKRFRTLIRPGTAFRVLRRYTLDDGTEKAFTLFSGDHPVPGDGPEWMKKIHSKREHHSTDKTPEYRVEIDPSVLVKLAEAGLKGDPEDDPAAVEVLAKAMKDSQFPDEEESEASDDERADKGKKKGPVDPLKPLRLWLSVVLVQEAQPKLVEAFEEVLRKKQEKKAPQG</sequence>
<dbReference type="SMART" id="SM00484">
    <property type="entry name" value="XPGI"/>
    <property type="match status" value="1"/>
</dbReference>
<accession>A0A2H3BQR0</accession>
<dbReference type="GO" id="GO:0008821">
    <property type="term" value="F:crossover junction DNA endonuclease activity"/>
    <property type="evidence" value="ECO:0007669"/>
    <property type="project" value="InterPro"/>
</dbReference>